<accession>A0AC35GX24</accession>
<organism evidence="1 2">
    <name type="scientific">Panagrolaimus sp. PS1159</name>
    <dbReference type="NCBI Taxonomy" id="55785"/>
    <lineage>
        <taxon>Eukaryota</taxon>
        <taxon>Metazoa</taxon>
        <taxon>Ecdysozoa</taxon>
        <taxon>Nematoda</taxon>
        <taxon>Chromadorea</taxon>
        <taxon>Rhabditida</taxon>
        <taxon>Tylenchina</taxon>
        <taxon>Panagrolaimomorpha</taxon>
        <taxon>Panagrolaimoidea</taxon>
        <taxon>Panagrolaimidae</taxon>
        <taxon>Panagrolaimus</taxon>
    </lineage>
</organism>
<evidence type="ECO:0000313" key="1">
    <source>
        <dbReference type="Proteomes" id="UP000887580"/>
    </source>
</evidence>
<dbReference type="Proteomes" id="UP000887580">
    <property type="component" value="Unplaced"/>
</dbReference>
<sequence>MLLNKFQSVKIAGKLILPFQQKQHLRWASSSLPKYEIPSKRLPVYNGFLLDTRAKGEREVIEPEWKSKIEGFKKPLRIEIIDRKDYVFIGQYFTWHFSKFCNIFECQKLKYDEAAPIFFNTLNSLIDKPLSFAAFEGDKLVGIFLSTFYTFDEFPLKYPRGLYDENPKFVIQKDYGQDITNGPFPSRKANRCYLFIDECISQTGKFLPKDCKKLSIIRSTCVHPKYMKSGLAQFLTYKAVELFKKHECDYWLSYSLAAAAAGFNLKINGKELFEFPYEDFKDDGKSVFTNMCDGAKSLKTILGKVDEAWPLVQRYS</sequence>
<name>A0AC35GX24_9BILA</name>
<dbReference type="WBParaSite" id="PS1159_v2.g9599.t1">
    <property type="protein sequence ID" value="PS1159_v2.g9599.t1"/>
    <property type="gene ID" value="PS1159_v2.g9599"/>
</dbReference>
<evidence type="ECO:0000313" key="2">
    <source>
        <dbReference type="WBParaSite" id="PS1159_v2.g9599.t1"/>
    </source>
</evidence>
<proteinExistence type="predicted"/>
<protein>
    <submittedName>
        <fullName evidence="2">N-acetyltransferase domain-containing protein</fullName>
    </submittedName>
</protein>
<reference evidence="2" key="1">
    <citation type="submission" date="2022-11" db="UniProtKB">
        <authorList>
            <consortium name="WormBaseParasite"/>
        </authorList>
    </citation>
    <scope>IDENTIFICATION</scope>
</reference>